<dbReference type="EMBL" id="CR626927">
    <property type="protein sequence ID" value="CAH06800.1"/>
    <property type="molecule type" value="Genomic_DNA"/>
</dbReference>
<name>Q5LGE0_BACFN</name>
<dbReference type="HOGENOM" id="CLU_1342196_0_0_10"/>
<accession>A0A380YVL4</accession>
<evidence type="ECO:0000313" key="1">
    <source>
        <dbReference type="EMBL" id="CAH06800.1"/>
    </source>
</evidence>
<evidence type="ECO:0000313" key="2">
    <source>
        <dbReference type="Proteomes" id="UP000006731"/>
    </source>
</evidence>
<dbReference type="AlphaFoldDB" id="Q5LGE0"/>
<keyword evidence="2" id="KW-1185">Reference proteome</keyword>
<gene>
    <name evidence="1" type="ORF">BF9343_1019</name>
</gene>
<proteinExistence type="predicted"/>
<accession>Q5LGE0</accession>
<dbReference type="PaxDb" id="272559-BF9343_1019"/>
<sequence>MAKQILVGIKKQSLNEVAHYLMIYFPYNEEMCSYANDWLGELYENKYPLVSKGMWSGIIDLKTHKLLDWKPEYGDLYFQAKVCDSGTYILLDKDKKVICKIADYVPNGLIPEAADCGDYIRLRIKHDGMIENWIEKPDFSDFIEDSETVEKIDTSIEEETILDIKVEFTYSQLMANLLRLPKYLQMEIGKTLIANASEGFEKDVIGQK</sequence>
<dbReference type="KEGG" id="bfs:BF9343_1019"/>
<dbReference type="eggNOG" id="ENOG5032UYC">
    <property type="taxonomic scope" value="Bacteria"/>
</dbReference>
<protein>
    <submittedName>
        <fullName evidence="1">Uncharacterized protein</fullName>
    </submittedName>
</protein>
<reference evidence="1 2" key="1">
    <citation type="journal article" date="2005" name="Science">
        <title>Extensive DNA inversions in the B. fragilis genome control variable gene expression.</title>
        <authorList>
            <person name="Cerdeno-Tarraga A.M."/>
            <person name="Patrick S."/>
            <person name="Crosmann L."/>
            <person name="Blakely G."/>
            <person name="Abratt V."/>
            <person name="Lennard N."/>
            <person name="Duerden B."/>
            <person name="Poxton I."/>
            <person name="Harris B."/>
            <person name="Quail M.A."/>
            <person name="Barron A."/>
            <person name="Clarck L."/>
            <person name="Corton C."/>
            <person name="Doggett J."/>
            <person name="Holden M.T.G."/>
            <person name="Larke N."/>
            <person name="Line A."/>
            <person name="Lord A."/>
            <person name="Norbertczak H."/>
            <person name="Ormond D."/>
            <person name="Price C."/>
            <person name="Rabbinowitsch E."/>
            <person name="Woodward J."/>
            <person name="Barrel B.G."/>
            <person name="Parkhill J."/>
        </authorList>
    </citation>
    <scope>NUCLEOTIDE SEQUENCE [LARGE SCALE GENOMIC DNA]</scope>
    <source>
        <strain evidence="2">ATCC 25285 / DSM 2151 / CCUG 4856 / JCM 11019 / LMG 10263 / NCTC 9343 / Onslow / VPI 2553 / EN-2</strain>
    </source>
</reference>
<dbReference type="Proteomes" id="UP000006731">
    <property type="component" value="Chromosome"/>
</dbReference>
<dbReference type="BioCyc" id="BFRA272559:G1GHZ-1113-MONOMER"/>
<dbReference type="RefSeq" id="WP_010992286.1">
    <property type="nucleotide sequence ID" value="NC_003228.3"/>
</dbReference>
<dbReference type="GeneID" id="60366261"/>
<organism evidence="1 2">
    <name type="scientific">Bacteroides fragilis (strain ATCC 25285 / DSM 2151 / CCUG 4856 / JCM 11019 / LMG 10263 / NCTC 9343 / Onslow / VPI 2553 / EN-2)</name>
    <dbReference type="NCBI Taxonomy" id="272559"/>
    <lineage>
        <taxon>Bacteria</taxon>
        <taxon>Pseudomonadati</taxon>
        <taxon>Bacteroidota</taxon>
        <taxon>Bacteroidia</taxon>
        <taxon>Bacteroidales</taxon>
        <taxon>Bacteroidaceae</taxon>
        <taxon>Bacteroides</taxon>
    </lineage>
</organism>